<dbReference type="AlphaFoldDB" id="A0A078MKY5"/>
<evidence type="ECO:0000313" key="3">
    <source>
        <dbReference type="EMBL" id="CEA05391.1"/>
    </source>
</evidence>
<dbReference type="InterPro" id="IPR012640">
    <property type="entry name" value="Membr_lipoprot_lipid_attach_CS"/>
</dbReference>
<dbReference type="HOGENOM" id="CLU_2246725_0_0_9"/>
<evidence type="ECO:0000256" key="1">
    <source>
        <dbReference type="ARBA" id="ARBA00022729"/>
    </source>
</evidence>
<protein>
    <recommendedName>
        <fullName evidence="4">DUF5666 domain-containing protein</fullName>
    </recommendedName>
</protein>
<feature type="signal peptide" evidence="2">
    <location>
        <begin position="1"/>
        <end position="24"/>
    </location>
</feature>
<name>A0A078MKY5_9BACL</name>
<gene>
    <name evidence="3" type="ORF">BN1050_02439</name>
</gene>
<proteinExistence type="predicted"/>
<reference evidence="3" key="1">
    <citation type="submission" date="2014-07" db="EMBL/GenBank/DDBJ databases">
        <authorList>
            <person name="Urmite Genomes Urmite Genomes"/>
        </authorList>
    </citation>
    <scope>NUCLEOTIDE SEQUENCE</scope>
    <source>
        <strain evidence="3">13S34_air</strain>
    </source>
</reference>
<dbReference type="PROSITE" id="PS51257">
    <property type="entry name" value="PROKAR_LIPOPROTEIN"/>
    <property type="match status" value="1"/>
</dbReference>
<keyword evidence="1 2" id="KW-0732">Signal</keyword>
<dbReference type="EMBL" id="LN483077">
    <property type="protein sequence ID" value="CEA05391.1"/>
    <property type="molecule type" value="Genomic_DNA"/>
</dbReference>
<dbReference type="Pfam" id="PF08139">
    <property type="entry name" value="LPAM_1"/>
    <property type="match status" value="1"/>
</dbReference>
<sequence>MNMRKILYSLFIVVLLAACSAPEAKPTPPKPDTTAQGELVELHGKIIAIDVKGFTLEMDKGELAICKMKDVSHISVGQTVTVHARSVAESDPLQVTVEKLTIEQ</sequence>
<evidence type="ECO:0008006" key="4">
    <source>
        <dbReference type="Google" id="ProtNLM"/>
    </source>
</evidence>
<feature type="chain" id="PRO_5001742267" description="DUF5666 domain-containing protein" evidence="2">
    <location>
        <begin position="25"/>
        <end position="104"/>
    </location>
</feature>
<evidence type="ECO:0000256" key="2">
    <source>
        <dbReference type="SAM" id="SignalP"/>
    </source>
</evidence>
<dbReference type="PATRIC" id="fig|1461583.4.peg.2356"/>
<accession>A0A078MKY5</accession>
<organism evidence="3">
    <name type="scientific">Metalysinibacillus saudimassiliensis</name>
    <dbReference type="NCBI Taxonomy" id="1461583"/>
    <lineage>
        <taxon>Bacteria</taxon>
        <taxon>Bacillati</taxon>
        <taxon>Bacillota</taxon>
        <taxon>Bacilli</taxon>
        <taxon>Bacillales</taxon>
        <taxon>Caryophanaceae</taxon>
        <taxon>Metalysinibacillus</taxon>
    </lineage>
</organism>